<dbReference type="RefSeq" id="WP_092501462.1">
    <property type="nucleotide sequence ID" value="NZ_LT629695.1"/>
</dbReference>
<dbReference type="CDD" id="cd08704">
    <property type="entry name" value="Met_tRNA_FMT_C"/>
    <property type="match status" value="1"/>
</dbReference>
<dbReference type="GO" id="GO:0004479">
    <property type="term" value="F:methionyl-tRNA formyltransferase activity"/>
    <property type="evidence" value="ECO:0007669"/>
    <property type="project" value="UniProtKB-UniRule"/>
</dbReference>
<accession>A0A1G7ZPF8</accession>
<dbReference type="STRING" id="399736.SAMN04489720_0056"/>
<evidence type="ECO:0000256" key="3">
    <source>
        <dbReference type="ARBA" id="ARBA00022679"/>
    </source>
</evidence>
<keyword evidence="3 5" id="KW-0808">Transferase</keyword>
<dbReference type="EC" id="2.1.2.9" evidence="2 5"/>
<dbReference type="AlphaFoldDB" id="A0A1G7ZPF8"/>
<gene>
    <name evidence="5" type="primary">fmt</name>
    <name evidence="8" type="ORF">SAMN04489720_0056</name>
</gene>
<comment type="function">
    <text evidence="5">Attaches a formyl group to the free amino group of methionyl-tRNA(fMet). The formyl group appears to play a dual role in the initiator identity of N-formylmethionyl-tRNA by promoting its recognition by IF2 and preventing the misappropriation of this tRNA by the elongation apparatus.</text>
</comment>
<feature type="domain" description="Formyl transferase N-terminal" evidence="6">
    <location>
        <begin position="1"/>
        <end position="178"/>
    </location>
</feature>
<dbReference type="PANTHER" id="PTHR11138">
    <property type="entry name" value="METHIONYL-TRNA FORMYLTRANSFERASE"/>
    <property type="match status" value="1"/>
</dbReference>
<reference evidence="9" key="1">
    <citation type="submission" date="2016-10" db="EMBL/GenBank/DDBJ databases">
        <authorList>
            <person name="Varghese N."/>
            <person name="Submissions S."/>
        </authorList>
    </citation>
    <scope>NUCLEOTIDE SEQUENCE [LARGE SCALE GENOMIC DNA]</scope>
    <source>
        <strain evidence="9">DSM 22002</strain>
    </source>
</reference>
<dbReference type="SUPFAM" id="SSF50486">
    <property type="entry name" value="FMT C-terminal domain-like"/>
    <property type="match status" value="1"/>
</dbReference>
<dbReference type="InterPro" id="IPR041711">
    <property type="entry name" value="Met-tRNA-FMT_N"/>
</dbReference>
<protein>
    <recommendedName>
        <fullName evidence="2 5">Methionyl-tRNA formyltransferase</fullName>
        <ecNumber evidence="2 5">2.1.2.9</ecNumber>
    </recommendedName>
</protein>
<dbReference type="SUPFAM" id="SSF53328">
    <property type="entry name" value="Formyltransferase"/>
    <property type="match status" value="1"/>
</dbReference>
<dbReference type="CDD" id="cd08646">
    <property type="entry name" value="FMT_core_Met-tRNA-FMT_N"/>
    <property type="match status" value="1"/>
</dbReference>
<evidence type="ECO:0000313" key="9">
    <source>
        <dbReference type="Proteomes" id="UP000198822"/>
    </source>
</evidence>
<comment type="catalytic activity">
    <reaction evidence="5">
        <text>L-methionyl-tRNA(fMet) + (6R)-10-formyltetrahydrofolate = N-formyl-L-methionyl-tRNA(fMet) + (6S)-5,6,7,8-tetrahydrofolate + H(+)</text>
        <dbReference type="Rhea" id="RHEA:24380"/>
        <dbReference type="Rhea" id="RHEA-COMP:9952"/>
        <dbReference type="Rhea" id="RHEA-COMP:9953"/>
        <dbReference type="ChEBI" id="CHEBI:15378"/>
        <dbReference type="ChEBI" id="CHEBI:57453"/>
        <dbReference type="ChEBI" id="CHEBI:78530"/>
        <dbReference type="ChEBI" id="CHEBI:78844"/>
        <dbReference type="ChEBI" id="CHEBI:195366"/>
        <dbReference type="EC" id="2.1.2.9"/>
    </reaction>
</comment>
<proteinExistence type="inferred from homology"/>
<dbReference type="HAMAP" id="MF_00182">
    <property type="entry name" value="Formyl_trans"/>
    <property type="match status" value="1"/>
</dbReference>
<dbReference type="Gene3D" id="3.40.50.12230">
    <property type="match status" value="1"/>
</dbReference>
<organism evidence="8 9">
    <name type="scientific">Agrococcus jejuensis</name>
    <dbReference type="NCBI Taxonomy" id="399736"/>
    <lineage>
        <taxon>Bacteria</taxon>
        <taxon>Bacillati</taxon>
        <taxon>Actinomycetota</taxon>
        <taxon>Actinomycetes</taxon>
        <taxon>Micrococcales</taxon>
        <taxon>Microbacteriaceae</taxon>
        <taxon>Agrococcus</taxon>
    </lineage>
</organism>
<keyword evidence="9" id="KW-1185">Reference proteome</keyword>
<feature type="domain" description="Formyl transferase C-terminal" evidence="7">
    <location>
        <begin position="201"/>
        <end position="295"/>
    </location>
</feature>
<evidence type="ECO:0000256" key="2">
    <source>
        <dbReference type="ARBA" id="ARBA00012261"/>
    </source>
</evidence>
<dbReference type="EMBL" id="LT629695">
    <property type="protein sequence ID" value="SDH10652.1"/>
    <property type="molecule type" value="Genomic_DNA"/>
</dbReference>
<dbReference type="InterPro" id="IPR002376">
    <property type="entry name" value="Formyl_transf_N"/>
</dbReference>
<dbReference type="Proteomes" id="UP000198822">
    <property type="component" value="Chromosome I"/>
</dbReference>
<dbReference type="InterPro" id="IPR036477">
    <property type="entry name" value="Formyl_transf_N_sf"/>
</dbReference>
<evidence type="ECO:0000313" key="8">
    <source>
        <dbReference type="EMBL" id="SDH10652.1"/>
    </source>
</evidence>
<name>A0A1G7ZPF8_9MICO</name>
<dbReference type="InterPro" id="IPR005793">
    <property type="entry name" value="Formyl_trans_C"/>
</dbReference>
<dbReference type="GO" id="GO:0005829">
    <property type="term" value="C:cytosol"/>
    <property type="evidence" value="ECO:0007669"/>
    <property type="project" value="TreeGrafter"/>
</dbReference>
<dbReference type="PANTHER" id="PTHR11138:SF5">
    <property type="entry name" value="METHIONYL-TRNA FORMYLTRANSFERASE, MITOCHONDRIAL"/>
    <property type="match status" value="1"/>
</dbReference>
<dbReference type="Pfam" id="PF00551">
    <property type="entry name" value="Formyl_trans_N"/>
    <property type="match status" value="1"/>
</dbReference>
<evidence type="ECO:0000256" key="5">
    <source>
        <dbReference type="HAMAP-Rule" id="MF_00182"/>
    </source>
</evidence>
<feature type="binding site" evidence="5">
    <location>
        <begin position="107"/>
        <end position="110"/>
    </location>
    <ligand>
        <name>(6S)-5,6,7,8-tetrahydrofolate</name>
        <dbReference type="ChEBI" id="CHEBI:57453"/>
    </ligand>
</feature>
<evidence type="ECO:0000256" key="1">
    <source>
        <dbReference type="ARBA" id="ARBA00010699"/>
    </source>
</evidence>
<dbReference type="Pfam" id="PF02911">
    <property type="entry name" value="Formyl_trans_C"/>
    <property type="match status" value="1"/>
</dbReference>
<evidence type="ECO:0000256" key="4">
    <source>
        <dbReference type="ARBA" id="ARBA00022917"/>
    </source>
</evidence>
<keyword evidence="4 5" id="KW-0648">Protein biosynthesis</keyword>
<evidence type="ECO:0000259" key="7">
    <source>
        <dbReference type="Pfam" id="PF02911"/>
    </source>
</evidence>
<comment type="similarity">
    <text evidence="1 5">Belongs to the Fmt family.</text>
</comment>
<dbReference type="InterPro" id="IPR011034">
    <property type="entry name" value="Formyl_transferase-like_C_sf"/>
</dbReference>
<dbReference type="InterPro" id="IPR044135">
    <property type="entry name" value="Met-tRNA-FMT_C"/>
</dbReference>
<sequence>MRIVFAGSPAAAVPSLEALSRRHEVALVVTRAASPQGRKRVLTPTPVAAAAERLGLPVLEANRLDAAATEAITAVGASLGVVVAYGGLVREPLLSTPEHGWINLHFSLLPAYRGAAPVQRALVAGEHDTGVSVFRLVPELDAGPIVRMVASSVPPLATAGDLLAELAASGAGVLVDAVDAIADGSATFEEQTGEPSFAPKLELADGRLRLAEPAAVVLDRFRGVTPEPGAHVLLGGERVKVLALSRSAADPLPAGTARLVGKDAVLGTGTGALALGEVQPAGKQAMRAADWLRGRGGEVVLDA</sequence>
<evidence type="ECO:0000259" key="6">
    <source>
        <dbReference type="Pfam" id="PF00551"/>
    </source>
</evidence>
<dbReference type="OrthoDB" id="9802815at2"/>
<dbReference type="InterPro" id="IPR005794">
    <property type="entry name" value="Fmt"/>
</dbReference>